<sequence>MASAPPLETWEFVGLPQPPSYEEAVGPQCQGPVLTPAYNKDTQYHFPTEYQPTAYSTTSPIVSVQTIYVQPSVMFGNVPVQTHCPTCAQVVITRLEHTCGIMPWLTCAGLFIFGCIYGCCLIPFCLNDLKDVTHRCPNCNNILGKHKRLSF</sequence>
<feature type="transmembrane region" description="Helical" evidence="8">
    <location>
        <begin position="101"/>
        <end position="126"/>
    </location>
</feature>
<dbReference type="AlphaFoldDB" id="A0ABD0X0G9"/>
<dbReference type="SMART" id="SM00714">
    <property type="entry name" value="LITAF"/>
    <property type="match status" value="1"/>
</dbReference>
<evidence type="ECO:0000313" key="10">
    <source>
        <dbReference type="EMBL" id="KAL0992834.1"/>
    </source>
</evidence>
<dbReference type="InterPro" id="IPR037519">
    <property type="entry name" value="LITAF_fam"/>
</dbReference>
<keyword evidence="8" id="KW-0812">Transmembrane</keyword>
<keyword evidence="6" id="KW-0862">Zinc</keyword>
<dbReference type="PANTHER" id="PTHR23292">
    <property type="entry name" value="LIPOPOLYSACCHARIDE-INDUCED TUMOR NECROSIS FACTOR-ALPHA FACTOR"/>
    <property type="match status" value="1"/>
</dbReference>
<proteinExistence type="inferred from homology"/>
<evidence type="ECO:0000256" key="3">
    <source>
        <dbReference type="ARBA" id="ARBA00004630"/>
    </source>
</evidence>
<dbReference type="InterPro" id="IPR006629">
    <property type="entry name" value="LITAF"/>
</dbReference>
<keyword evidence="5" id="KW-0479">Metal-binding</keyword>
<comment type="similarity">
    <text evidence="4">Belongs to the CDIP1/LITAF family.</text>
</comment>
<evidence type="ECO:0000256" key="6">
    <source>
        <dbReference type="ARBA" id="ARBA00022833"/>
    </source>
</evidence>
<comment type="subcellular location">
    <subcellularLocation>
        <location evidence="1">Endosome membrane</location>
        <topology evidence="1">Peripheral membrane protein</topology>
        <orientation evidence="1">Cytoplasmic side</orientation>
    </subcellularLocation>
    <subcellularLocation>
        <location evidence="2">Late endosome membrane</location>
    </subcellularLocation>
    <subcellularLocation>
        <location evidence="3">Lysosome membrane</location>
        <topology evidence="3">Peripheral membrane protein</topology>
        <orientation evidence="3">Cytoplasmic side</orientation>
    </subcellularLocation>
</comment>
<reference evidence="10 11" key="1">
    <citation type="submission" date="2024-06" db="EMBL/GenBank/DDBJ databases">
        <authorList>
            <person name="Pan Q."/>
            <person name="Wen M."/>
            <person name="Jouanno E."/>
            <person name="Zahm M."/>
            <person name="Klopp C."/>
            <person name="Cabau C."/>
            <person name="Louis A."/>
            <person name="Berthelot C."/>
            <person name="Parey E."/>
            <person name="Roest Crollius H."/>
            <person name="Montfort J."/>
            <person name="Robinson-Rechavi M."/>
            <person name="Bouchez O."/>
            <person name="Lampietro C."/>
            <person name="Lopez Roques C."/>
            <person name="Donnadieu C."/>
            <person name="Postlethwait J."/>
            <person name="Bobe J."/>
            <person name="Verreycken H."/>
            <person name="Guiguen Y."/>
        </authorList>
    </citation>
    <scope>NUCLEOTIDE SEQUENCE [LARGE SCALE GENOMIC DNA]</scope>
    <source>
        <strain evidence="10">Up_M1</strain>
        <tissue evidence="10">Testis</tissue>
    </source>
</reference>
<evidence type="ECO:0000256" key="7">
    <source>
        <dbReference type="ARBA" id="ARBA00023136"/>
    </source>
</evidence>
<accession>A0ABD0X0G9</accession>
<dbReference type="GO" id="GO:0031902">
    <property type="term" value="C:late endosome membrane"/>
    <property type="evidence" value="ECO:0007669"/>
    <property type="project" value="UniProtKB-SubCell"/>
</dbReference>
<dbReference type="GO" id="GO:0005765">
    <property type="term" value="C:lysosomal membrane"/>
    <property type="evidence" value="ECO:0007669"/>
    <property type="project" value="UniProtKB-SubCell"/>
</dbReference>
<organism evidence="10 11">
    <name type="scientific">Umbra pygmaea</name>
    <name type="common">Eastern mudminnow</name>
    <dbReference type="NCBI Taxonomy" id="75934"/>
    <lineage>
        <taxon>Eukaryota</taxon>
        <taxon>Metazoa</taxon>
        <taxon>Chordata</taxon>
        <taxon>Craniata</taxon>
        <taxon>Vertebrata</taxon>
        <taxon>Euteleostomi</taxon>
        <taxon>Actinopterygii</taxon>
        <taxon>Neopterygii</taxon>
        <taxon>Teleostei</taxon>
        <taxon>Protacanthopterygii</taxon>
        <taxon>Esociformes</taxon>
        <taxon>Umbridae</taxon>
        <taxon>Umbra</taxon>
    </lineage>
</organism>
<gene>
    <name evidence="10" type="ORF">UPYG_G00099160</name>
</gene>
<feature type="domain" description="LITAF" evidence="9">
    <location>
        <begin position="64"/>
        <end position="148"/>
    </location>
</feature>
<evidence type="ECO:0000256" key="1">
    <source>
        <dbReference type="ARBA" id="ARBA00004125"/>
    </source>
</evidence>
<evidence type="ECO:0000256" key="5">
    <source>
        <dbReference type="ARBA" id="ARBA00022723"/>
    </source>
</evidence>
<dbReference type="GO" id="GO:0046872">
    <property type="term" value="F:metal ion binding"/>
    <property type="evidence" value="ECO:0007669"/>
    <property type="project" value="UniProtKB-KW"/>
</dbReference>
<dbReference type="Pfam" id="PF10601">
    <property type="entry name" value="zf-LITAF-like"/>
    <property type="match status" value="1"/>
</dbReference>
<evidence type="ECO:0000256" key="2">
    <source>
        <dbReference type="ARBA" id="ARBA00004414"/>
    </source>
</evidence>
<evidence type="ECO:0000256" key="8">
    <source>
        <dbReference type="SAM" id="Phobius"/>
    </source>
</evidence>
<comment type="caution">
    <text evidence="10">The sequence shown here is derived from an EMBL/GenBank/DDBJ whole genome shotgun (WGS) entry which is preliminary data.</text>
</comment>
<dbReference type="PANTHER" id="PTHR23292:SF45">
    <property type="entry name" value="LIPOPOLYSACCHARIDE-INDUCED TUMOR NECROSIS FACTOR-ALPHA FACTOR HOMOLOG"/>
    <property type="match status" value="1"/>
</dbReference>
<name>A0ABD0X0G9_UMBPY</name>
<protein>
    <recommendedName>
        <fullName evidence="9">LITAF domain-containing protein</fullName>
    </recommendedName>
</protein>
<keyword evidence="8" id="KW-1133">Transmembrane helix</keyword>
<dbReference type="PROSITE" id="PS51837">
    <property type="entry name" value="LITAF"/>
    <property type="match status" value="1"/>
</dbReference>
<dbReference type="Proteomes" id="UP001557470">
    <property type="component" value="Unassembled WGS sequence"/>
</dbReference>
<keyword evidence="11" id="KW-1185">Reference proteome</keyword>
<evidence type="ECO:0000256" key="4">
    <source>
        <dbReference type="ARBA" id="ARBA00005975"/>
    </source>
</evidence>
<evidence type="ECO:0000313" key="11">
    <source>
        <dbReference type="Proteomes" id="UP001557470"/>
    </source>
</evidence>
<dbReference type="EMBL" id="JAGEUA010000003">
    <property type="protein sequence ID" value="KAL0992834.1"/>
    <property type="molecule type" value="Genomic_DNA"/>
</dbReference>
<keyword evidence="7 8" id="KW-0472">Membrane</keyword>
<evidence type="ECO:0000259" key="9">
    <source>
        <dbReference type="PROSITE" id="PS51837"/>
    </source>
</evidence>